<evidence type="ECO:0000256" key="4">
    <source>
        <dbReference type="ARBA" id="ARBA00017143"/>
    </source>
</evidence>
<feature type="compositionally biased region" description="Polar residues" evidence="11">
    <location>
        <begin position="4513"/>
        <end position="4524"/>
    </location>
</feature>
<dbReference type="GO" id="GO:0000027">
    <property type="term" value="P:ribosomal large subunit assembly"/>
    <property type="evidence" value="ECO:0007669"/>
    <property type="project" value="InterPro"/>
</dbReference>
<keyword evidence="9 10" id="KW-0539">Nucleus</keyword>
<dbReference type="Pfam" id="PF07728">
    <property type="entry name" value="AAA_5"/>
    <property type="match status" value="9"/>
</dbReference>
<dbReference type="SUPFAM" id="SSF52540">
    <property type="entry name" value="P-loop containing nucleoside triphosphate hydrolases"/>
    <property type="match status" value="6"/>
</dbReference>
<reference evidence="13 14" key="1">
    <citation type="submission" date="2013-05" db="EMBL/GenBank/DDBJ databases">
        <title>Drechslerella stenobrocha genome reveals carnivorous origination and mechanical trapping mechanism of predatory fungi.</title>
        <authorList>
            <person name="Liu X."/>
            <person name="Zhang W."/>
            <person name="Liu K."/>
        </authorList>
    </citation>
    <scope>NUCLEOTIDE SEQUENCE [LARGE SCALE GENOMIC DNA]</scope>
    <source>
        <strain evidence="13 14">248</strain>
    </source>
</reference>
<dbReference type="GO" id="GO:0005654">
    <property type="term" value="C:nucleoplasm"/>
    <property type="evidence" value="ECO:0007669"/>
    <property type="project" value="UniProtKB-SubCell"/>
</dbReference>
<dbReference type="Proteomes" id="UP000024837">
    <property type="component" value="Unassembled WGS sequence"/>
</dbReference>
<feature type="compositionally biased region" description="Basic and acidic residues" evidence="11">
    <location>
        <begin position="4178"/>
        <end position="4196"/>
    </location>
</feature>
<feature type="compositionally biased region" description="Acidic residues" evidence="11">
    <location>
        <begin position="4138"/>
        <end position="4151"/>
    </location>
</feature>
<feature type="compositionally biased region" description="Basic and acidic residues" evidence="11">
    <location>
        <begin position="4211"/>
        <end position="4232"/>
    </location>
</feature>
<feature type="compositionally biased region" description="Basic and acidic residues" evidence="11">
    <location>
        <begin position="4126"/>
        <end position="4137"/>
    </location>
</feature>
<comment type="subcellular location">
    <subcellularLocation>
        <location evidence="1">Nucleus</location>
        <location evidence="1">Nucleolus</location>
    </subcellularLocation>
    <subcellularLocation>
        <location evidence="2">Nucleus</location>
        <location evidence="2">Nucleoplasm</location>
    </subcellularLocation>
</comment>
<dbReference type="GO" id="GO:0005524">
    <property type="term" value="F:ATP binding"/>
    <property type="evidence" value="ECO:0007669"/>
    <property type="project" value="UniProtKB-KW"/>
</dbReference>
<evidence type="ECO:0000256" key="8">
    <source>
        <dbReference type="ARBA" id="ARBA00023186"/>
    </source>
</evidence>
<keyword evidence="5" id="KW-0597">Phosphoprotein</keyword>
<dbReference type="Pfam" id="PF17867">
    <property type="entry name" value="AAA_lid_7"/>
    <property type="match status" value="3"/>
</dbReference>
<feature type="region of interest" description="Disordered" evidence="11">
    <location>
        <begin position="4477"/>
        <end position="4648"/>
    </location>
</feature>
<dbReference type="Pfam" id="PF21108">
    <property type="entry name" value="MDN1_4th"/>
    <property type="match status" value="1"/>
</dbReference>
<dbReference type="GO" id="GO:0005730">
    <property type="term" value="C:nucleolus"/>
    <property type="evidence" value="ECO:0007669"/>
    <property type="project" value="UniProtKB-SubCell"/>
</dbReference>
<evidence type="ECO:0000256" key="1">
    <source>
        <dbReference type="ARBA" id="ARBA00004604"/>
    </source>
</evidence>
<dbReference type="PROSITE" id="PS50234">
    <property type="entry name" value="VWFA"/>
    <property type="match status" value="1"/>
</dbReference>
<evidence type="ECO:0000256" key="2">
    <source>
        <dbReference type="ARBA" id="ARBA00004642"/>
    </source>
</evidence>
<evidence type="ECO:0000256" key="9">
    <source>
        <dbReference type="ARBA" id="ARBA00023242"/>
    </source>
</evidence>
<evidence type="ECO:0000256" key="10">
    <source>
        <dbReference type="PIRNR" id="PIRNR010340"/>
    </source>
</evidence>
<feature type="compositionally biased region" description="Basic and acidic residues" evidence="11">
    <location>
        <begin position="4261"/>
        <end position="4282"/>
    </location>
</feature>
<feature type="domain" description="VWFA" evidence="12">
    <location>
        <begin position="4726"/>
        <end position="4864"/>
    </location>
</feature>
<keyword evidence="7 10" id="KW-0067">ATP-binding</keyword>
<comment type="function">
    <text evidence="10">Nuclear chaperone required for maturation and nuclear export of pre-60S ribosome subunits.</text>
</comment>
<proteinExistence type="inferred from homology"/>
<feature type="region of interest" description="Disordered" evidence="11">
    <location>
        <begin position="749"/>
        <end position="772"/>
    </location>
</feature>
<feature type="compositionally biased region" description="Acidic residues" evidence="11">
    <location>
        <begin position="4240"/>
        <end position="4260"/>
    </location>
</feature>
<dbReference type="EMBL" id="KI966413">
    <property type="protein sequence ID" value="EWC47023.1"/>
    <property type="molecule type" value="Genomic_DNA"/>
</dbReference>
<sequence length="4954" mass="554080">MWSTKFGDQVLAESELLGQIVPPELLLNLQNENNQVYLDTLSRIALDPRLTALIFVPFEEIFPDLLSRWANFATQLEFATALSKVLPAAPYLIPSAEHYLLGDGVKSFPLQYNTNSKSTLQALTSELESLSVESIQTTLLTLLRLLKFNFTTFSVLARVEHIWALLKHSSILVRYLSLQIAVLYLNISDSALEKLLVQHCGDEPIVEFLEGKSIDVRFFWTEEAHRLDVLSSDLSLARALVAPPSPAGRYITASDTTSSIVSVAGIQFLRFPDSIKNPEGHVETPTASESLRELAVAIRAGDPVLIQGKQGSGKTHYVHHIAKLLGTSKSLISIHLGKQTDTKLLLGTYVSSEPPGKFKWKPGVLTTAVREGRWVLIEDLDQAPNDVLSLLIPLMQRRTLFIPNRAETIVAPSNFRIIATVRTVDSHRDGSEALPPTLSTVGIRLWRRVAIKQPLQDEIVVLINSLHPSLAPLSVSLVQVYESIRALQSSPTRDKIFRGPSLRQVGLRELLNWCARIDRHIRLRPSDLQSGVVSESLLDMVFMEAWDSFAGQYSDRNQERAISTCIAHGINLDLTREQYLLHGYIPTYEDHDKYVLIGRTTVPKTSVGELGLYRRKEVQTMPYAMHKNALRLLERISVCIGNSEPVLLVGETGTGKTTAVQYLARKLNKKLTVHNFSQHTESSDLMGGFQPVDLSHIGNDLSTTFDYLFRRTFPSKRNLKFLEQHDQVIVKKQWKKAVRFWKNAIEMAAQQAPAPPDTDAPEPGSTSPRKRRKLEVASQSAVAPEWKSFATRVSSYDSQLRGSQQAIFSFVEGLLVKAVRNGEWVLLDELNLASPETLESIADLMNDAESRSMLLLEKGGVERIYAHPDFRIFGCMNPATDVGKRDLPQGIRSRFTEFYVPNPDSERANVLAIVKAYLEEHCIGVEHLLLATTDLYIEIRMKAEQNHLVDGAGQKPIYSIRTLTRTLAYVVEIAPIYGVLRSLYEGFCMAFLTCLANESEKTLHQLIERKLLSTHSNARSLLMQVPKVPAFGKFTQFRHYWMPKGPAEIREQPDYIITPYVERNLLNLVRASATRRYPVLIQGPTSSGKTSMIRFLANKTGHKFIRINNHEHTDLQEYLGSYVSDASGSLKFQEGALIQAMRTGCWVILDELNLAPTDVLEALNRLLDDNREILIPETQEVVRPHKDFMLFATQNPPGLYAGRKVLSKAFRNRFIELHFDDIPQNELQEILQQRTQIAPSFATRIVSVYNELSVLRQSSRLFEQKQSFATLRDLFRWANRDAVTNEELARNGYMLLVERVRNKDEKLAVKNVIEGKLRVKISNEILYNQRLPAFSGPSTDIVWTKAMIRLYTLLEHAIANNEPVLLVGETGCGKTTVCHLLAHARQRRLETVNAHMNTETGDIIGAYRPLRKRAEVTQNLLQTLYEIFSGYLPGHYNVNTSLKELIKTYDSLGAAQKDHIPGHLLDQLQYNRAQASQLFEWVDGSLVGAMKCGDFFLLDEISLAEDSVLERLNSVLEPEREIFLAEKGYKDAKITAQAEFQFFATMNPGGDYGKKELSPALRNRFTEIWVPPMDDFDDVLQIARTKLIPAFKEYAVAMVQFGFWFNRTYKVGKDDSISIRDVISWIDFCNKVEGLPVAVVFQGALMVYIDTLGSNPAALLSILSGQVEIERQKCINRLGELTGTSYGLDDLEATDVQISADTFKIGEFGLPRRVAGPEKIPFDFSASTTSLNAMRVIRAMQLEKPILLEGQPGVGKTSLITAIAAVVGIPLVRINLSEETDMMDLFGTDVPAESGAVGTFVWREAPFLRAMQTGEWVLLDEMNLASQSVLEGLNSCLDHRKTVYVPELGKTFHCHPNFRLFAAQNPHHQGNGRKGLPESFVNRFTVVYIRSLHKGDLLAISQHTFPTFAPDHYSKVVEFSSQISRSLTVDKLFGMSGAPWEFNLRDTLRWLEITARNSSITPYKGLAEYFKAIVSHRFRTGSDVAQVNKIFQTIFESEVDMLSGFMSLSPASLQIGNALISRSQVRNSQNISSVEFLPHQLPILESILNGINNRWPCLLVGLPGSGKSSMIELLAQAAGAHLEVIPLNNDTETTDVVGGYEQEDPFRLARMTIQQLHGHIGSAIIEHALQGLHNSNDILVLMDALYHWEPTYTVLEEICQLTKTVLQAPISFSPELQANIQNCLRALTGIVAERARQDGVSFAWYDGALVRAVENGHWVILDNANLCNPSVLDRINSLLETKGALFLHEHTSADGVGRVITPHPDFRLFLTMDPRNGELSRAMRNRAIEIFVPPMVENHDDWGLRQSKVLNLIDQSSARTFTRVDFLIRHAILDDPGRLDIWLYHILGGTAHRALPQILSLVRRIVKDEGNQALVEVTEKAISVFEELQFRSMGKLLLEFKSQLCTSSGLDASFFAGESVHPMSNAYILNHTYGPSGLDSHKLAVSLGEVYDVTLHSTEMHLVLTDLLRYFDSNLVPQPMNRDSNGIGSVIDKETSLTVVKFFLNLNSTIRSWLTGIDVDVISGIPDESLWSIGEALMFLRFIFSKRRIDGLALQACSDRIPKLLNEVTSIWPDLVVHQCRISFQNLIREHGLGSGFSWSRVWKSLRKGLPQSEEGIVFLKKLKSTAIKFDEVSQGLSHPTSQILQLRLSFGKALEQIQKAVSLENLPMVDFEGVVGPMANHIDPSIHSFQAVFDMILRVHVFSNASASKKHLGIDDLNTLAYYSRWPTQYLHNLLGFVEAKRATGPDEGISLKVLFRQTSLDRPTDLRQYITSSCFFGAFLQNIIRTSDMVQSVHIGGYSTIQPDLSALSRYFLLGVDNFSTNYFEEFERLLVNKVYWICRVHSDLFPESTFLGAIENTNSAESLLEALESQQAIPDERWSFVLERYLIGSLRVLLANGTANHKSRARAHGLAWIYYAIGCLTLFIPAHPYDPALEESFAYEIFVYRQEALQADLSSLEKVTEVLSGSKENPRCRSLRKKMARVSWDAKVSIFRRSQQSDFEPLRQLLERLVSLIKGQQLQRFIQDLLTPGVVIAAAGYAIRENIRQILHQVSLQDDGFEDLTSVVEEFVTALELGILIACDSESETQAGSQFTFTPSSVSTTALLQSADAPVSNACERELQSLQTMALRAEVESIDSLGRQEFELLDIEFARIVRAWERKERDDAREREEATKMYHFKGLEVLDPDDDDAGVAEMFSEGTSEQEKDRNTYKNTTNIQELSDRARTLHEAIYLGSAREKIDISMLQRNIGAGIKKHPQDISFPPIDAERMVPLAILDLLSANTWLGKPSRALFNFYKDDNPSEVRKATDILTELKTRIADLVAQWPENDILRNASEKTAEMLELPLKTPVNSILAKAEGLHATIHEWEQVASKEFSLRAYHEALTNLIVSWRKLELQTWPSLFSQEESSCRQHASLWWFHVYKAVRTANEIEDQDIAVIRVGLAETLNTFLRSSTMGEFDTRLTLLKAMENQLDYSFSKNREGLKSTIRNVHRLNSQFEKLVSEHVSTEKAKLEKDMKEVILLASWKDTNVNALKDSTRRSHYQLYKVVKKYRTILATPVVSIAKAADLSNLEMVTSTAVSREPPPVLPEDQAICAASVGGWDSRPARHTNISSTVQKMQQGYTPTAPSQSAFAIVDQFSDHILQRAQELRNATPSKLTKENTTEVRRLQDAKRKAVSEALKSLRQMGFKSNPSQKELAGQNSTVSILGSTPAFDSGTLKDRTNGIDAIVISTLENLSQTRTVLSNIPADIPVPEFVRGSKYFEHGLSMILHQREVLAPHLKAFHRLGKLVGYIAVFGEQAEHGQERPIQISPLPSQNLSSIQRYLGWARENIEFALKITDGEAQFLPGDYEDLRTMLQRWKQWASDSISALKCFPSTFPGVILPQKQDFLTQTLKEAAIMQAEFAKFGDSNSRLRHITSYLQPWISTSQFMSEAEEDDMRQTIGRDLVSQIDNDIQKVCDTILALIQPALPDNDDTKAPNLSEKIVLGEHEKMLKARTLAGITAVTSQLEKLGSKLREASTADLAPLQALMRLASPIIIEYENICRRDLTMRLDFHRAICRLTHILSNFIISIGTNGFCAPSDGSAEAGAAGQLESGTGLGDGEGEEDISNDIAPDEDLSELANQKDEESTKKDYDAEDNAVENDDIDGMSESGPENSDDEEGDGEEGEEQDMDDEMGKVDDSHGLDSLDKDFWDNPAEEPQEEVDAGAEGKKEDTATSKESKPKKDDKQPPNTSDPTAEEMEQDDSASEASAEDESDAVEKRDNDNVNEHIPEVEKLDISDDFNLEDMEKMDEENDELDLSEDEKEDENNMDERIDDKTDFDAPPPKAEDEEMEDQPVGPTEDGAELSADESEKAEEEESEELPHEPTDEKIEDAPNESTAPLDTEALATATSSGNVDTDGADPMSSRPEAEQESQQNAAQETTVPSSGDGKGDSGTAEYSVGNGQGDTQTNEQRLQNGLKKLGDLLEKVLRTPMDILDSETSTGPKDEPQNIEETQQGQFEHAGEDNGKSTTQALGTATTEEAHTIDESMVVDAATNQTDQTAGTGEDDLGDQGAEAGDGKEAKDQPGFQETSNELDDVPEVAPSTPKDDLEGAMEIDVPRLIAKPKDEHTDAPLGMDIDDDDDDAQDPEHLQDNFHDTTSPNNDQAHALWKLYEDKTRILSLSLTEQLRLILEPTLSTKLRGDYRTGKRLNMKRIIPYIASDYKKDKIWMRRTKPSKRQYQVMIALDDSKSMSESRCVQLTFESIALVANALTHLEVGQLAMLSFGESTRLVHPFDQPFSAQAGARVFEGLSFAQTKTNMRALVETSVRLFREARLTNSQADLWQLELIISDGICEDHEEVLRLVRLAHFEKIVLIFVIIDAAGGAATAGQGMGAAAGGKGKVSSSILDMKEAVFTDQGDGRGPKLQVNRYMDTFPFSYYLIIQRIEDLPGMLSTALRQWFSQAAEASG</sequence>
<dbReference type="OrthoDB" id="5186at2759"/>
<evidence type="ECO:0000256" key="7">
    <source>
        <dbReference type="ARBA" id="ARBA00022840"/>
    </source>
</evidence>
<feature type="compositionally biased region" description="Acidic residues" evidence="11">
    <location>
        <begin position="4622"/>
        <end position="4631"/>
    </location>
</feature>
<feature type="compositionally biased region" description="Acidic residues" evidence="11">
    <location>
        <begin position="4105"/>
        <end position="4122"/>
    </location>
</feature>
<dbReference type="InterPro" id="IPR002035">
    <property type="entry name" value="VWF_A"/>
</dbReference>
<dbReference type="InterPro" id="IPR012099">
    <property type="entry name" value="Midasin"/>
</dbReference>
<dbReference type="PANTHER" id="PTHR48103:SF2">
    <property type="entry name" value="MIDASIN"/>
    <property type="match status" value="1"/>
</dbReference>
<dbReference type="InterPro" id="IPR011704">
    <property type="entry name" value="ATPase_dyneun-rel_AAA"/>
</dbReference>
<dbReference type="PIRSF" id="PIRSF010340">
    <property type="entry name" value="Midasin"/>
    <property type="match status" value="1"/>
</dbReference>
<dbReference type="InterPro" id="IPR048617">
    <property type="entry name" value="MDN1_AAA_lid_4"/>
</dbReference>
<dbReference type="FunFam" id="3.40.50.300:FF:000712">
    <property type="entry name" value="Midasin"/>
    <property type="match status" value="1"/>
</dbReference>
<comment type="similarity">
    <text evidence="3 10">Belongs to the midasin family.</text>
</comment>
<evidence type="ECO:0000256" key="6">
    <source>
        <dbReference type="ARBA" id="ARBA00022741"/>
    </source>
</evidence>
<feature type="compositionally biased region" description="Acidic residues" evidence="11">
    <location>
        <begin position="4159"/>
        <end position="4177"/>
    </location>
</feature>
<feature type="compositionally biased region" description="Acidic residues" evidence="11">
    <location>
        <begin position="4346"/>
        <end position="4364"/>
    </location>
</feature>
<evidence type="ECO:0000259" key="12">
    <source>
        <dbReference type="PROSITE" id="PS50234"/>
    </source>
</evidence>
<evidence type="ECO:0000313" key="14">
    <source>
        <dbReference type="Proteomes" id="UP000024837"/>
    </source>
</evidence>
<dbReference type="GO" id="GO:0030687">
    <property type="term" value="C:preribosome, large subunit precursor"/>
    <property type="evidence" value="ECO:0007669"/>
    <property type="project" value="TreeGrafter"/>
</dbReference>
<dbReference type="FunFam" id="3.40.50.300:FF:001368">
    <property type="entry name" value="Midasin"/>
    <property type="match status" value="1"/>
</dbReference>
<feature type="compositionally biased region" description="Basic and acidic residues" evidence="11">
    <location>
        <begin position="4314"/>
        <end position="4324"/>
    </location>
</feature>
<evidence type="ECO:0000256" key="5">
    <source>
        <dbReference type="ARBA" id="ARBA00022553"/>
    </source>
</evidence>
<dbReference type="FunFam" id="3.40.50.300:FF:000582">
    <property type="entry name" value="Midasin"/>
    <property type="match status" value="1"/>
</dbReference>
<dbReference type="InterPro" id="IPR041190">
    <property type="entry name" value="Midasin_AAA_lid_5"/>
</dbReference>
<feature type="region of interest" description="Disordered" evidence="11">
    <location>
        <begin position="4087"/>
        <end position="4463"/>
    </location>
</feature>
<name>W7I4C6_9PEZI</name>
<feature type="compositionally biased region" description="Acidic residues" evidence="11">
    <location>
        <begin position="4283"/>
        <end position="4313"/>
    </location>
</feature>
<dbReference type="SMART" id="SM00382">
    <property type="entry name" value="AAA"/>
    <property type="match status" value="6"/>
</dbReference>
<feature type="compositionally biased region" description="Basic and acidic residues" evidence="11">
    <location>
        <begin position="4365"/>
        <end position="4377"/>
    </location>
</feature>
<evidence type="ECO:0000313" key="13">
    <source>
        <dbReference type="EMBL" id="EWC47023.1"/>
    </source>
</evidence>
<dbReference type="PANTHER" id="PTHR48103">
    <property type="entry name" value="MIDASIN-RELATED"/>
    <property type="match status" value="1"/>
</dbReference>
<dbReference type="HOGENOM" id="CLU_000050_0_2_1"/>
<keyword evidence="14" id="KW-1185">Reference proteome</keyword>
<dbReference type="CDD" id="cd00009">
    <property type="entry name" value="AAA"/>
    <property type="match status" value="2"/>
</dbReference>
<keyword evidence="8 10" id="KW-0143">Chaperone</keyword>
<dbReference type="SUPFAM" id="SSF53300">
    <property type="entry name" value="vWA-like"/>
    <property type="match status" value="1"/>
</dbReference>
<dbReference type="CDD" id="cd01460">
    <property type="entry name" value="vWA_midasin"/>
    <property type="match status" value="1"/>
</dbReference>
<feature type="compositionally biased region" description="Basic and acidic residues" evidence="11">
    <location>
        <begin position="4632"/>
        <end position="4641"/>
    </location>
</feature>
<evidence type="ECO:0000256" key="3">
    <source>
        <dbReference type="ARBA" id="ARBA00007188"/>
    </source>
</evidence>
<feature type="compositionally biased region" description="Polar residues" evidence="11">
    <location>
        <begin position="4450"/>
        <end position="4460"/>
    </location>
</feature>
<keyword evidence="6 10" id="KW-0547">Nucleotide-binding</keyword>
<dbReference type="InterPro" id="IPR036465">
    <property type="entry name" value="vWFA_dom_sf"/>
</dbReference>
<accession>W7I4C6</accession>
<gene>
    <name evidence="13" type="ORF">DRE_03785</name>
</gene>
<organism evidence="13 14">
    <name type="scientific">Drechslerella stenobrocha 248</name>
    <dbReference type="NCBI Taxonomy" id="1043628"/>
    <lineage>
        <taxon>Eukaryota</taxon>
        <taxon>Fungi</taxon>
        <taxon>Dikarya</taxon>
        <taxon>Ascomycota</taxon>
        <taxon>Pezizomycotina</taxon>
        <taxon>Orbiliomycetes</taxon>
        <taxon>Orbiliales</taxon>
        <taxon>Orbiliaceae</taxon>
        <taxon>Drechslerella</taxon>
    </lineage>
</organism>
<dbReference type="InterPro" id="IPR040848">
    <property type="entry name" value="AAA_lid_7"/>
</dbReference>
<dbReference type="InterPro" id="IPR027417">
    <property type="entry name" value="P-loop_NTPase"/>
</dbReference>
<dbReference type="Gene3D" id="3.40.50.300">
    <property type="entry name" value="P-loop containing nucleotide triphosphate hydrolases"/>
    <property type="match status" value="6"/>
</dbReference>
<dbReference type="GO" id="GO:0016887">
    <property type="term" value="F:ATP hydrolysis activity"/>
    <property type="evidence" value="ECO:0007669"/>
    <property type="project" value="InterPro"/>
</dbReference>
<dbReference type="InterPro" id="IPR003593">
    <property type="entry name" value="AAA+_ATPase"/>
</dbReference>
<feature type="compositionally biased region" description="Polar residues" evidence="11">
    <location>
        <begin position="4539"/>
        <end position="4548"/>
    </location>
</feature>
<dbReference type="Gene3D" id="3.40.50.410">
    <property type="entry name" value="von Willebrand factor, type A domain"/>
    <property type="match status" value="1"/>
</dbReference>
<feature type="compositionally biased region" description="Acidic residues" evidence="11">
    <location>
        <begin position="4199"/>
        <end position="4209"/>
    </location>
</feature>
<dbReference type="FunFam" id="3.40.50.300:FF:000142">
    <property type="entry name" value="Midasin"/>
    <property type="match status" value="1"/>
</dbReference>
<dbReference type="GO" id="GO:0000055">
    <property type="term" value="P:ribosomal large subunit export from nucleus"/>
    <property type="evidence" value="ECO:0007669"/>
    <property type="project" value="TreeGrafter"/>
</dbReference>
<dbReference type="Pfam" id="PF17865">
    <property type="entry name" value="AAA_lid_5"/>
    <property type="match status" value="1"/>
</dbReference>
<evidence type="ECO:0000256" key="11">
    <source>
        <dbReference type="SAM" id="MobiDB-lite"/>
    </source>
</evidence>
<protein>
    <recommendedName>
        <fullName evidence="4 10">Midasin</fullName>
    </recommendedName>
</protein>